<evidence type="ECO:0000259" key="12">
    <source>
        <dbReference type="Pfam" id="PF21481"/>
    </source>
</evidence>
<reference evidence="13" key="2">
    <citation type="submission" date="2025-08" db="UniProtKB">
        <authorList>
            <consortium name="Ensembl"/>
        </authorList>
    </citation>
    <scope>IDENTIFICATION</scope>
</reference>
<name>H3BCH1_LATCH</name>
<feature type="domain" description="Dickkopf-related protein 1/2/4 C-terminal subdomain 1" evidence="12">
    <location>
        <begin position="163"/>
        <end position="192"/>
    </location>
</feature>
<evidence type="ECO:0000256" key="5">
    <source>
        <dbReference type="ARBA" id="ARBA00022687"/>
    </source>
</evidence>
<evidence type="ECO:0000256" key="3">
    <source>
        <dbReference type="ARBA" id="ARBA00022473"/>
    </source>
</evidence>
<evidence type="ECO:0000256" key="4">
    <source>
        <dbReference type="ARBA" id="ARBA00022525"/>
    </source>
</evidence>
<dbReference type="OMA" id="VCTHHRR"/>
<dbReference type="EMBL" id="AFYH01018809">
    <property type="status" value="NOT_ANNOTATED_CDS"/>
    <property type="molecule type" value="Genomic_DNA"/>
</dbReference>
<reference evidence="14" key="1">
    <citation type="submission" date="2011-08" db="EMBL/GenBank/DDBJ databases">
        <title>The draft genome of Latimeria chalumnae.</title>
        <authorList>
            <person name="Di Palma F."/>
            <person name="Alfoldi J."/>
            <person name="Johnson J."/>
            <person name="Berlin A."/>
            <person name="Gnerre S."/>
            <person name="Jaffe D."/>
            <person name="MacCallum I."/>
            <person name="Young S."/>
            <person name="Walker B.J."/>
            <person name="Lander E."/>
            <person name="Lindblad-Toh K."/>
        </authorList>
    </citation>
    <scope>NUCLEOTIDE SEQUENCE [LARGE SCALE GENOMIC DNA]</scope>
    <source>
        <strain evidence="14">Wild caught</strain>
    </source>
</reference>
<keyword evidence="6" id="KW-0732">Signal</keyword>
<comment type="similarity">
    <text evidence="2">Belongs to the dickkopf family.</text>
</comment>
<feature type="region of interest" description="Disordered" evidence="8">
    <location>
        <begin position="140"/>
        <end position="161"/>
    </location>
</feature>
<dbReference type="InterPro" id="IPR048500">
    <property type="entry name" value="DIKK1/2/4_C-subdom1"/>
</dbReference>
<evidence type="ECO:0000259" key="11">
    <source>
        <dbReference type="Pfam" id="PF21479"/>
    </source>
</evidence>
<feature type="transmembrane region" description="Helical" evidence="9">
    <location>
        <begin position="6"/>
        <end position="26"/>
    </location>
</feature>
<dbReference type="PANTHER" id="PTHR12113:SF6">
    <property type="entry name" value="DICKKOPF N-TERMINAL CYSTEINE-RICH DOMAIN-CONTAINING PROTEIN"/>
    <property type="match status" value="1"/>
</dbReference>
<keyword evidence="9" id="KW-0812">Transmembrane</keyword>
<dbReference type="InterPro" id="IPR006796">
    <property type="entry name" value="Dickkopf_N"/>
</dbReference>
<keyword evidence="14" id="KW-1185">Reference proteome</keyword>
<dbReference type="AlphaFoldDB" id="H3BCH1"/>
<dbReference type="Pfam" id="PF21479">
    <property type="entry name" value="DIKK1-2-4_C-subdom2"/>
    <property type="match status" value="1"/>
</dbReference>
<evidence type="ECO:0000313" key="14">
    <source>
        <dbReference type="Proteomes" id="UP000008672"/>
    </source>
</evidence>
<dbReference type="InterPro" id="IPR039863">
    <property type="entry name" value="DKK1-4"/>
</dbReference>
<accession>H3BCH1</accession>
<evidence type="ECO:0000256" key="1">
    <source>
        <dbReference type="ARBA" id="ARBA00004613"/>
    </source>
</evidence>
<dbReference type="eggNOG" id="KOG1218">
    <property type="taxonomic scope" value="Eukaryota"/>
</dbReference>
<evidence type="ECO:0000256" key="2">
    <source>
        <dbReference type="ARBA" id="ARBA00010842"/>
    </source>
</evidence>
<dbReference type="GO" id="GO:0005615">
    <property type="term" value="C:extracellular space"/>
    <property type="evidence" value="ECO:0007669"/>
    <property type="project" value="TreeGrafter"/>
</dbReference>
<evidence type="ECO:0000259" key="10">
    <source>
        <dbReference type="Pfam" id="PF04706"/>
    </source>
</evidence>
<dbReference type="HOGENOM" id="CLU_080459_0_0_1"/>
<dbReference type="InterPro" id="IPR047302">
    <property type="entry name" value="Dkk2_Cys2"/>
</dbReference>
<dbReference type="InParanoid" id="H3BCH1"/>
<dbReference type="GO" id="GO:0039706">
    <property type="term" value="F:co-receptor binding"/>
    <property type="evidence" value="ECO:0007669"/>
    <property type="project" value="TreeGrafter"/>
</dbReference>
<proteinExistence type="inferred from homology"/>
<keyword evidence="3" id="KW-0217">Developmental protein</keyword>
<keyword evidence="9" id="KW-0472">Membrane</keyword>
<dbReference type="InterPro" id="IPR048499">
    <property type="entry name" value="DIKK1/2/4_C-subdom2"/>
</dbReference>
<dbReference type="GO" id="GO:0090090">
    <property type="term" value="P:negative regulation of canonical Wnt signaling pathway"/>
    <property type="evidence" value="ECO:0007669"/>
    <property type="project" value="TreeGrafter"/>
</dbReference>
<protein>
    <submittedName>
        <fullName evidence="13">Uncharacterized protein</fullName>
    </submittedName>
</protein>
<evidence type="ECO:0000256" key="7">
    <source>
        <dbReference type="ARBA" id="ARBA00023157"/>
    </source>
</evidence>
<dbReference type="Pfam" id="PF21481">
    <property type="entry name" value="DIKK1-2-4_C-subdom1"/>
    <property type="match status" value="1"/>
</dbReference>
<sequence length="243" mass="27183">MLYRHFLVVVVMVLGMVWTVGGGTVNKNRIKQLGKRKPAKIPKVGDLDRPFKDPNSNKATETQVCKADTDCGAQEYCSTSQKKITVCLSCRRKTKRCSRNSMCCPGNCCYNGVCVPDTQDESSKKRVAGPLEVAEVNLKPETEAESESLSNPQANPPKMKGHEGDTCYRSSDCAQGFCCSRYLWSKICKPLLQEGEVCTRQKRKGMHRLQIYERCDCAGGLTCRVSKRVPVHEKPRLNTCQKH</sequence>
<dbReference type="EMBL" id="AFYH01018808">
    <property type="status" value="NOT_ANNOTATED_CDS"/>
    <property type="molecule type" value="Genomic_DNA"/>
</dbReference>
<dbReference type="EMBL" id="AFYH01018810">
    <property type="status" value="NOT_ANNOTATED_CDS"/>
    <property type="molecule type" value="Genomic_DNA"/>
</dbReference>
<dbReference type="Proteomes" id="UP000008672">
    <property type="component" value="Unassembled WGS sequence"/>
</dbReference>
<keyword evidence="9" id="KW-1133">Transmembrane helix</keyword>
<dbReference type="PANTHER" id="PTHR12113">
    <property type="entry name" value="DICKKOPF3-LIKE 3"/>
    <property type="match status" value="1"/>
</dbReference>
<keyword evidence="7" id="KW-1015">Disulfide bond</keyword>
<evidence type="ECO:0000256" key="9">
    <source>
        <dbReference type="SAM" id="Phobius"/>
    </source>
</evidence>
<organism evidence="13 14">
    <name type="scientific">Latimeria chalumnae</name>
    <name type="common">Coelacanth</name>
    <dbReference type="NCBI Taxonomy" id="7897"/>
    <lineage>
        <taxon>Eukaryota</taxon>
        <taxon>Metazoa</taxon>
        <taxon>Chordata</taxon>
        <taxon>Craniata</taxon>
        <taxon>Vertebrata</taxon>
        <taxon>Euteleostomi</taxon>
        <taxon>Coelacanthiformes</taxon>
        <taxon>Coelacanthidae</taxon>
        <taxon>Latimeria</taxon>
    </lineage>
</organism>
<evidence type="ECO:0000313" key="13">
    <source>
        <dbReference type="Ensembl" id="ENSLACP00000019592.2"/>
    </source>
</evidence>
<evidence type="ECO:0000256" key="8">
    <source>
        <dbReference type="SAM" id="MobiDB-lite"/>
    </source>
</evidence>
<feature type="domain" description="Dickkopf N-terminal cysteine-rich" evidence="10">
    <location>
        <begin position="65"/>
        <end position="115"/>
    </location>
</feature>
<keyword evidence="4" id="KW-0964">Secreted</keyword>
<reference evidence="13" key="3">
    <citation type="submission" date="2025-09" db="UniProtKB">
        <authorList>
            <consortium name="Ensembl"/>
        </authorList>
    </citation>
    <scope>IDENTIFICATION</scope>
</reference>
<gene>
    <name evidence="13" type="primary">LOC102354118</name>
</gene>
<dbReference type="Gene3D" id="2.10.80.10">
    <property type="entry name" value="Lipase, subunit A"/>
    <property type="match status" value="1"/>
</dbReference>
<dbReference type="CDD" id="cd23273">
    <property type="entry name" value="Dkk2_Cys2"/>
    <property type="match status" value="1"/>
</dbReference>
<evidence type="ECO:0000256" key="6">
    <source>
        <dbReference type="ARBA" id="ARBA00022729"/>
    </source>
</evidence>
<feature type="domain" description="Dickkopf-related protein 1/2/4 C-terminal subdomain 2" evidence="11">
    <location>
        <begin position="195"/>
        <end position="243"/>
    </location>
</feature>
<dbReference type="EMBL" id="AFYH01018811">
    <property type="status" value="NOT_ANNOTATED_CDS"/>
    <property type="molecule type" value="Genomic_DNA"/>
</dbReference>
<keyword evidence="5" id="KW-0879">Wnt signaling pathway</keyword>
<comment type="subcellular location">
    <subcellularLocation>
        <location evidence="1">Secreted</location>
    </subcellularLocation>
</comment>
<dbReference type="GO" id="GO:0016055">
    <property type="term" value="P:Wnt signaling pathway"/>
    <property type="evidence" value="ECO:0007669"/>
    <property type="project" value="UniProtKB-KW"/>
</dbReference>
<dbReference type="STRING" id="7897.ENSLACP00000019592"/>
<dbReference type="GeneTree" id="ENSGT00940000164073"/>
<dbReference type="Ensembl" id="ENSLACT00000019730.2">
    <property type="protein sequence ID" value="ENSLACP00000019592.2"/>
    <property type="gene ID" value="ENSLACG00000017228.2"/>
</dbReference>
<dbReference type="Pfam" id="PF04706">
    <property type="entry name" value="Dickkopf_N"/>
    <property type="match status" value="1"/>
</dbReference>
<dbReference type="GO" id="GO:0048019">
    <property type="term" value="F:receptor antagonist activity"/>
    <property type="evidence" value="ECO:0007669"/>
    <property type="project" value="TreeGrafter"/>
</dbReference>